<feature type="compositionally biased region" description="Low complexity" evidence="4">
    <location>
        <begin position="1301"/>
        <end position="1319"/>
    </location>
</feature>
<feature type="compositionally biased region" description="Low complexity" evidence="4">
    <location>
        <begin position="642"/>
        <end position="660"/>
    </location>
</feature>
<dbReference type="InterPro" id="IPR054294">
    <property type="entry name" value="DUF7030"/>
</dbReference>
<feature type="compositionally biased region" description="Polar residues" evidence="4">
    <location>
        <begin position="726"/>
        <end position="735"/>
    </location>
</feature>
<organism evidence="6 7">
    <name type="scientific">Mya arenaria</name>
    <name type="common">Soft-shell clam</name>
    <dbReference type="NCBI Taxonomy" id="6604"/>
    <lineage>
        <taxon>Eukaryota</taxon>
        <taxon>Metazoa</taxon>
        <taxon>Spiralia</taxon>
        <taxon>Lophotrochozoa</taxon>
        <taxon>Mollusca</taxon>
        <taxon>Bivalvia</taxon>
        <taxon>Autobranchia</taxon>
        <taxon>Heteroconchia</taxon>
        <taxon>Euheterodonta</taxon>
        <taxon>Imparidentia</taxon>
        <taxon>Neoheterodontei</taxon>
        <taxon>Myida</taxon>
        <taxon>Myoidea</taxon>
        <taxon>Myidae</taxon>
        <taxon>Mya</taxon>
    </lineage>
</organism>
<feature type="compositionally biased region" description="Basic and acidic residues" evidence="4">
    <location>
        <begin position="1871"/>
        <end position="1881"/>
    </location>
</feature>
<dbReference type="Proteomes" id="UP001164746">
    <property type="component" value="Chromosome 12"/>
</dbReference>
<feature type="compositionally biased region" description="Basic and acidic residues" evidence="4">
    <location>
        <begin position="2213"/>
        <end position="2234"/>
    </location>
</feature>
<evidence type="ECO:0000313" key="7">
    <source>
        <dbReference type="Proteomes" id="UP001164746"/>
    </source>
</evidence>
<reference evidence="6" key="1">
    <citation type="submission" date="2022-11" db="EMBL/GenBank/DDBJ databases">
        <title>Centuries of genome instability and evolution in soft-shell clam transmissible cancer (bioRxiv).</title>
        <authorList>
            <person name="Hart S.F.M."/>
            <person name="Yonemitsu M.A."/>
            <person name="Giersch R.M."/>
            <person name="Beal B.F."/>
            <person name="Arriagada G."/>
            <person name="Davis B.W."/>
            <person name="Ostrander E.A."/>
            <person name="Goff S.P."/>
            <person name="Metzger M.J."/>
        </authorList>
    </citation>
    <scope>NUCLEOTIDE SEQUENCE</scope>
    <source>
        <strain evidence="6">MELC-2E11</strain>
        <tissue evidence="6">Siphon/mantle</tissue>
    </source>
</reference>
<comment type="subcellular location">
    <subcellularLocation>
        <location evidence="1">Nucleus</location>
    </subcellularLocation>
</comment>
<keyword evidence="3" id="KW-0539">Nucleus</keyword>
<dbReference type="Pfam" id="PF02373">
    <property type="entry name" value="JmjC"/>
    <property type="match status" value="1"/>
</dbReference>
<feature type="compositionally biased region" description="Polar residues" evidence="4">
    <location>
        <begin position="1576"/>
        <end position="1586"/>
    </location>
</feature>
<dbReference type="PROSITE" id="PS51184">
    <property type="entry name" value="JMJC"/>
    <property type="match status" value="1"/>
</dbReference>
<dbReference type="InterPro" id="IPR054504">
    <property type="entry name" value="PWWP_KDM3B"/>
</dbReference>
<feature type="region of interest" description="Disordered" evidence="4">
    <location>
        <begin position="1352"/>
        <end position="1456"/>
    </location>
</feature>
<feature type="compositionally biased region" description="Basic and acidic residues" evidence="4">
    <location>
        <begin position="1741"/>
        <end position="1753"/>
    </location>
</feature>
<proteinExistence type="predicted"/>
<feature type="compositionally biased region" description="Basic and acidic residues" evidence="4">
    <location>
        <begin position="1097"/>
        <end position="1109"/>
    </location>
</feature>
<name>A0ABY7FI84_MYAAR</name>
<evidence type="ECO:0000256" key="4">
    <source>
        <dbReference type="SAM" id="MobiDB-lite"/>
    </source>
</evidence>
<dbReference type="EMBL" id="CP111023">
    <property type="protein sequence ID" value="WAR21059.1"/>
    <property type="molecule type" value="Genomic_DNA"/>
</dbReference>
<evidence type="ECO:0000256" key="1">
    <source>
        <dbReference type="ARBA" id="ARBA00004123"/>
    </source>
</evidence>
<feature type="compositionally biased region" description="Low complexity" evidence="4">
    <location>
        <begin position="1201"/>
        <end position="1216"/>
    </location>
</feature>
<feature type="compositionally biased region" description="Basic residues" evidence="4">
    <location>
        <begin position="1856"/>
        <end position="1870"/>
    </location>
</feature>
<dbReference type="Pfam" id="PF22988">
    <property type="entry name" value="PWWP_KDM3B"/>
    <property type="match status" value="1"/>
</dbReference>
<feature type="compositionally biased region" description="Low complexity" evidence="4">
    <location>
        <begin position="1235"/>
        <end position="1247"/>
    </location>
</feature>
<protein>
    <submittedName>
        <fullName evidence="6">KDM3B-like protein</fullName>
    </submittedName>
</protein>
<dbReference type="SMART" id="SM00558">
    <property type="entry name" value="JmjC"/>
    <property type="match status" value="1"/>
</dbReference>
<feature type="region of interest" description="Disordered" evidence="4">
    <location>
        <begin position="602"/>
        <end position="775"/>
    </location>
</feature>
<feature type="compositionally biased region" description="Polar residues" evidence="4">
    <location>
        <begin position="2186"/>
        <end position="2203"/>
    </location>
</feature>
<feature type="domain" description="JmjC" evidence="5">
    <location>
        <begin position="2494"/>
        <end position="2701"/>
    </location>
</feature>
<feature type="compositionally biased region" description="Low complexity" evidence="4">
    <location>
        <begin position="1261"/>
        <end position="1271"/>
    </location>
</feature>
<feature type="compositionally biased region" description="Low complexity" evidence="4">
    <location>
        <begin position="615"/>
        <end position="634"/>
    </location>
</feature>
<feature type="compositionally biased region" description="Polar residues" evidence="4">
    <location>
        <begin position="372"/>
        <end position="387"/>
    </location>
</feature>
<feature type="compositionally biased region" description="Polar residues" evidence="4">
    <location>
        <begin position="1637"/>
        <end position="1652"/>
    </location>
</feature>
<feature type="compositionally biased region" description="Basic and acidic residues" evidence="4">
    <location>
        <begin position="681"/>
        <end position="695"/>
    </location>
</feature>
<dbReference type="Gene3D" id="2.60.120.650">
    <property type="entry name" value="Cupin"/>
    <property type="match status" value="1"/>
</dbReference>
<feature type="compositionally biased region" description="Basic and acidic residues" evidence="4">
    <location>
        <begin position="1224"/>
        <end position="1234"/>
    </location>
</feature>
<feature type="region of interest" description="Disordered" evidence="4">
    <location>
        <begin position="1160"/>
        <end position="1319"/>
    </location>
</feature>
<feature type="compositionally biased region" description="Polar residues" evidence="4">
    <location>
        <begin position="298"/>
        <end position="311"/>
    </location>
</feature>
<evidence type="ECO:0000256" key="2">
    <source>
        <dbReference type="ARBA" id="ARBA00022723"/>
    </source>
</evidence>
<feature type="compositionally biased region" description="Polar residues" evidence="4">
    <location>
        <begin position="1160"/>
        <end position="1170"/>
    </location>
</feature>
<gene>
    <name evidence="6" type="ORF">MAR_015033</name>
</gene>
<dbReference type="Pfam" id="PF22989">
    <property type="entry name" value="DUF7030"/>
    <property type="match status" value="1"/>
</dbReference>
<feature type="compositionally biased region" description="Low complexity" evidence="4">
    <location>
        <begin position="667"/>
        <end position="679"/>
    </location>
</feature>
<evidence type="ECO:0000313" key="6">
    <source>
        <dbReference type="EMBL" id="WAR21059.1"/>
    </source>
</evidence>
<feature type="compositionally biased region" description="Polar residues" evidence="4">
    <location>
        <begin position="529"/>
        <end position="538"/>
    </location>
</feature>
<dbReference type="InterPro" id="IPR045109">
    <property type="entry name" value="LSDs-like"/>
</dbReference>
<feature type="region of interest" description="Disordered" evidence="4">
    <location>
        <begin position="2068"/>
        <end position="2095"/>
    </location>
</feature>
<feature type="compositionally biased region" description="Basic and acidic residues" evidence="4">
    <location>
        <begin position="423"/>
        <end position="455"/>
    </location>
</feature>
<feature type="region of interest" description="Disordered" evidence="4">
    <location>
        <begin position="1088"/>
        <end position="1125"/>
    </location>
</feature>
<feature type="region of interest" description="Disordered" evidence="4">
    <location>
        <begin position="2176"/>
        <end position="2288"/>
    </location>
</feature>
<evidence type="ECO:0000256" key="3">
    <source>
        <dbReference type="ARBA" id="ARBA00023242"/>
    </source>
</evidence>
<feature type="compositionally biased region" description="Polar residues" evidence="4">
    <location>
        <begin position="1535"/>
        <end position="1565"/>
    </location>
</feature>
<feature type="compositionally biased region" description="Low complexity" evidence="4">
    <location>
        <begin position="1712"/>
        <end position="1723"/>
    </location>
</feature>
<feature type="compositionally biased region" description="Basic and acidic residues" evidence="4">
    <location>
        <begin position="470"/>
        <end position="528"/>
    </location>
</feature>
<keyword evidence="2" id="KW-0479">Metal-binding</keyword>
<feature type="region of interest" description="Disordered" evidence="4">
    <location>
        <begin position="190"/>
        <end position="564"/>
    </location>
</feature>
<feature type="compositionally biased region" description="Polar residues" evidence="4">
    <location>
        <begin position="749"/>
        <end position="771"/>
    </location>
</feature>
<keyword evidence="7" id="KW-1185">Reference proteome</keyword>
<sequence length="2741" mass="305269">MCEMACRYREELVGKRFISVRSPQKLKIQKISEWEWRSGVVRAVSIRDTTSLELSVLIEFDDIDWSRREWVRVHDIFQLFLVEHTLVWAERPDPDRPRQSISWPGLSFRAVVDKAGLAACKRKPVEFLVDRFLGLVEEKEIQVFQTLSVTDDTVLEEHNEDPTLIQMHLIDDGVVDSILRGVEIGGIAPRRRPRAVKEKETQNTTSRASANNSTPQTSTRSSVLKKPRSSQQAVSTVTSTPPTVVTAVPSPLPTEQKVSEKARPTSRRKPRVVEISGVKAKPLSLNRRESPSPAVDNDTATLSLRVSPRSTPTKERTRPHRSRERDKLAANSGVLEPDIEDTGGGGGTVDKSAADSLRNRNRSQQRREEKLSTPSGTSKAQSRIQNESPRDESGSPRRRSLSRTRVSVQKEAEAVIKSNLSGSKKDKPVEDKVSAKSETSDTKTEKPERVKKVEKPSTSLTDSANTKLKSGSDKSETQDNINDRVEQKLKEIKSAYKKKEKESGITKGEPKEKRSRNETKKREKKKDNVVTTKETQNNGKKSVGSKSVDVKETVNELGDNNMHFIKKKQLAGASLTETPQNSGISTQNLDLNQSVTDQLARAEKLTSLNGDDKLSSTSSSLLSPVSNSSEPELVAGSRDFKSNTTSGVSSHSTNSSSVYSQEERSQSRSSDSRCSSGLSGDEARRPGSRVDDLKSVKSSPASSPLIVDKSEPLQIYRDPELMSKNPVRSNVPSMHNSHKSSYPALHQPVPTQASRPSSVGMTSTPLSSGLERQSRTPVIPSVAYPMSALGASLPPGASLSSLMPPGLHQLDPATLALHQQFVQQQHLAAALSQQYNSALSMSYPPRGTGSLTKAQLEHLWQQKYPSLPVPPPWLLAKQHDELVGSMRLLHEQEQLERERMERERSMHEREQRERKERERRDRERMEKERMDRERREREKIEAERAAERERAERDKQEKERLERERLERERSRILKESAVDPQSAVDQHFDKSLRQASQRAAQTGMWPQPSITLGTGKPKTEHPSPHHPAHPSPQHLATIQGDIQPEQKIKQEQQLETDGKIAEMMRRQEEMVHRKHKELMYQQEEFIKQQQQRYHRRGDEKPDIKHDVKPSVYPGHIQPKVEPGNVAGIKQEVGTASFSLYGYQPEKFSYISADQLQSYEHSKLGRSQSPKKGLSVPPPLIKDTKPHSSVIVENKRETVKSSSPHGGHYPPSHMSPHPQPKPAHTPERSMDRPRSSNSSPGSHGMSPALAHQHNLIRGDPSRQPTSRSQSPLRIASPQQLSAAVMQPMDYRCSPNVNKNRGSPGSNTSPHHSSSNSAAFSPAIAQPPVSLPHSVSYTYGLITQGLVPNPIYSTNSKNPAESQRTVSVTGTAQVPRAAQSPSFSPQGQTGGTKRKGQKEGATRKRQKGGDNQSQSSNNPLNLTVPNTTPQIVSNPSPYTTSSGNTPSSAMHVSQANPGTATTVTQVVNHRLGGLTGFMDSFKSFVENTVQNAFMSDPDLAKKDGQMKKPTPEQLKELEQQFVAQKGQPYKPKSSLERSSTPVTAQQANTSQEGAANLPHNASSSNLFLADTRPANGQVDTDSDTLSAPSPPPHLKQDGNNTTQNKPAAKHPNLKKAWLQRHSEDDKNVTKPGNPLLATPNSNPVMSDGSSGSPTGEDKDNVKTCYVNCSYISPSKDGGSKSPISSLQGAVPNGPTEGKETPPALPPAPTNDGESTTSASEAETTQNPDGGPNGRKRVKNKKEKAVNPKKAKLDQPTEEVSVNSTAIGKKKTNRRSKDAAKNKVTNDNMSEEQIKKIVEHCKETVKEKESKPTEEAYDKKYDFESGSEQKSDNPVDMETSPAEEPQENESTKKNEKKERKKNKEKKEKKTKKDKQLKEKKGEKVVDKMEEDIVETIENVYQPPPSILKETEMKAQQATFSKPLVKLSDADLRKTCEPFLQDGSCSEVTPKLMKCRECRMTPTQRGKTLSDAEQDDIDPWIPKSPIIEPKIDVDMARFIINRIGDNFCELVQQERDAQICAGDNAKIAWKRAVTGVREMCDVCDTTLFNMHWVCRKCGFVVCLDCYKVKSQSGEESDSDSDSDVGSHGSGGGEEEKRKWLTCSANRQPHNVDKLMLTQIIPSDALWEVGRLVHEVRDKWGMAKTCPCSPKVNAKKNGIKNEISEAIKHLSPKKKLVNGVNNEEEKGKTKNGNIKNSVYNPDNTSPLSLLADVASMDSEKTRDRSESPLLNKKGDGKNGKSYNPITEPVSPGSSEKKLPSSCSTLRELLTKTAGGKVKNNSETNKKKSKNVNSSLNDIIKNVVEKKTPKDYEKAGEILAGTECEKPMKLLHYTPKVSSHMLVRETPIIVHNLTETSVIYADVPHSWLCDGRLLRLHDSRHRGNQKIFMEQWRRGQPVLVSGVDKYINHDLWKPAFYTKHFGEVENDLINCRTSCLVVGHPMKHFWDGFGCVEERLVDENGTPMLLKLKDWPPGDDFSDVLPQQFADLMQALPLPEYTRRDGKLNLVARLPDFLVKPDLGPKMYIAYGSAQHPQEGTTNLHLDVSDATNVMVHVGYLDEEERGFVEKDAETIKAMEMAQCDPITKRRIREVRETPGALWHIFDAVDADKIRDFLNKVAKERGEEIEQHHDPIHDQSWYLDEELRERLACEYGVLGYTILQCLGDAIFIPAGAPHQVRNLNNCIKVAEDFVSPENIHHCFQLTQEFRDLSSGHSNHEDKLQIKNIVYHAVKDSSAVLMEAEPEDYED</sequence>
<feature type="compositionally biased region" description="Polar residues" evidence="4">
    <location>
        <begin position="202"/>
        <end position="222"/>
    </location>
</feature>
<dbReference type="PANTHER" id="PTHR12549">
    <property type="entry name" value="JMJC DOMAIN-CONTAINING HISTONE DEMETHYLATION PROTEIN"/>
    <property type="match status" value="1"/>
</dbReference>
<feature type="compositionally biased region" description="Polar residues" evidence="4">
    <location>
        <begin position="1429"/>
        <end position="1456"/>
    </location>
</feature>
<feature type="compositionally biased region" description="Polar residues" evidence="4">
    <location>
        <begin position="1352"/>
        <end position="1371"/>
    </location>
</feature>
<feature type="region of interest" description="Disordered" evidence="4">
    <location>
        <begin position="894"/>
        <end position="1058"/>
    </location>
</feature>
<feature type="compositionally biased region" description="Basic and acidic residues" evidence="4">
    <location>
        <begin position="602"/>
        <end position="614"/>
    </location>
</feature>
<evidence type="ECO:0000259" key="5">
    <source>
        <dbReference type="PROSITE" id="PS51184"/>
    </source>
</evidence>
<feature type="region of interest" description="Disordered" evidence="4">
    <location>
        <begin position="1523"/>
        <end position="1881"/>
    </location>
</feature>
<feature type="compositionally biased region" description="Basic and acidic residues" evidence="4">
    <location>
        <begin position="894"/>
        <end position="978"/>
    </location>
</feature>
<dbReference type="PANTHER" id="PTHR12549:SF38">
    <property type="entry name" value="JMJC DOMAIN-CONTAINING HISTONE DEMETHYLASE 2, ISOFORM A"/>
    <property type="match status" value="1"/>
</dbReference>
<feature type="compositionally biased region" description="Low complexity" evidence="4">
    <location>
        <begin position="229"/>
        <end position="249"/>
    </location>
</feature>
<feature type="compositionally biased region" description="Basic and acidic residues" evidence="4">
    <location>
        <begin position="1045"/>
        <end position="1058"/>
    </location>
</feature>
<dbReference type="InterPro" id="IPR003347">
    <property type="entry name" value="JmjC_dom"/>
</dbReference>
<accession>A0ABY7FI84</accession>
<feature type="compositionally biased region" description="Low complexity" evidence="4">
    <location>
        <begin position="1410"/>
        <end position="1428"/>
    </location>
</feature>
<feature type="compositionally biased region" description="Polar residues" evidence="4">
    <location>
        <begin position="457"/>
        <end position="469"/>
    </location>
</feature>
<dbReference type="SUPFAM" id="SSF51197">
    <property type="entry name" value="Clavaminate synthase-like"/>
    <property type="match status" value="1"/>
</dbReference>
<feature type="compositionally biased region" description="Basic and acidic residues" evidence="4">
    <location>
        <begin position="1790"/>
        <end position="1831"/>
    </location>
</feature>